<sequence>MLLEFIGPSYFMTTIRGNIRWVAAELFEVPEDQDEDEISVSLSTECDIYSFGSITLQVLTCKVPYYNRCWLPRASRPSVGEDFFRKDTKPNAALCKKLAAEALTTTVIKRRNCASAPAKISSGRVLDQGAAKAVVSVYRLSSQHPNTEESNGGAEEPQPRRKRARRRGSDREKGRLRQKDDDEDMRVPKEKQELLRWRNEQVTRKASRDSHGSAGEGMSIQQVHSLPRRLPGSGFAHTHHLAHIGWGDGAFMAAPHAELELPLNAALVERFGGSHNEFSHMLYGTDDSHSSFHDSVPHSLNRFSFGPSIGATSGVNEGLSAAAAAASAAMAEGYHMSSAAANFPSDDALDFNHFLGLQYGNLDSGVSLTQGPYTVDPTQILPVEHGGDGVLQSYHTSPSIDEWGNGITSSSTASPEPYLTSSSHGPLGLGARHFSTAPSSYMRSGFNAPSSTYLPLNPGLTAPGTGYVLPPITELYVPFGHSPPPHDAMNGILTSGVSTA</sequence>
<evidence type="ECO:0000313" key="3">
    <source>
        <dbReference type="Proteomes" id="UP000183567"/>
    </source>
</evidence>
<dbReference type="EMBL" id="LVVM01003827">
    <property type="protein sequence ID" value="OJA14203.1"/>
    <property type="molecule type" value="Genomic_DNA"/>
</dbReference>
<dbReference type="InterPro" id="IPR011009">
    <property type="entry name" value="Kinase-like_dom_sf"/>
</dbReference>
<dbReference type="Proteomes" id="UP000183567">
    <property type="component" value="Unassembled WGS sequence"/>
</dbReference>
<dbReference type="OrthoDB" id="346907at2759"/>
<dbReference type="AlphaFoldDB" id="A0A1J8Q2K8"/>
<accession>A0A1J8Q2K8</accession>
<name>A0A1J8Q2K8_9AGAM</name>
<feature type="non-terminal residue" evidence="2">
    <location>
        <position position="500"/>
    </location>
</feature>
<reference evidence="2 3" key="1">
    <citation type="submission" date="2016-03" db="EMBL/GenBank/DDBJ databases">
        <title>Comparative genomics of the ectomycorrhizal sister species Rhizopogon vinicolor and Rhizopogon vesiculosus (Basidiomycota: Boletales) reveals a divergence of the mating type B locus.</title>
        <authorList>
            <person name="Mujic A.B."/>
            <person name="Kuo A."/>
            <person name="Tritt A."/>
            <person name="Lipzen A."/>
            <person name="Chen C."/>
            <person name="Johnson J."/>
            <person name="Sharma A."/>
            <person name="Barry K."/>
            <person name="Grigoriev I.V."/>
            <person name="Spatafora J.W."/>
        </authorList>
    </citation>
    <scope>NUCLEOTIDE SEQUENCE [LARGE SCALE GENOMIC DNA]</scope>
    <source>
        <strain evidence="2 3">AM-OR11-056</strain>
    </source>
</reference>
<gene>
    <name evidence="2" type="ORF">AZE42_09474</name>
</gene>
<protein>
    <recommendedName>
        <fullName evidence="4">Protein kinase domain-containing protein</fullName>
    </recommendedName>
</protein>
<dbReference type="Gene3D" id="1.10.510.10">
    <property type="entry name" value="Transferase(Phosphotransferase) domain 1"/>
    <property type="match status" value="1"/>
</dbReference>
<evidence type="ECO:0000256" key="1">
    <source>
        <dbReference type="SAM" id="MobiDB-lite"/>
    </source>
</evidence>
<keyword evidence="3" id="KW-1185">Reference proteome</keyword>
<organism evidence="2 3">
    <name type="scientific">Rhizopogon vesiculosus</name>
    <dbReference type="NCBI Taxonomy" id="180088"/>
    <lineage>
        <taxon>Eukaryota</taxon>
        <taxon>Fungi</taxon>
        <taxon>Dikarya</taxon>
        <taxon>Basidiomycota</taxon>
        <taxon>Agaricomycotina</taxon>
        <taxon>Agaricomycetes</taxon>
        <taxon>Agaricomycetidae</taxon>
        <taxon>Boletales</taxon>
        <taxon>Suillineae</taxon>
        <taxon>Rhizopogonaceae</taxon>
        <taxon>Rhizopogon</taxon>
    </lineage>
</organism>
<feature type="region of interest" description="Disordered" evidence="1">
    <location>
        <begin position="142"/>
        <end position="219"/>
    </location>
</feature>
<dbReference type="SUPFAM" id="SSF56112">
    <property type="entry name" value="Protein kinase-like (PK-like)"/>
    <property type="match status" value="1"/>
</dbReference>
<evidence type="ECO:0008006" key="4">
    <source>
        <dbReference type="Google" id="ProtNLM"/>
    </source>
</evidence>
<feature type="compositionally biased region" description="Basic and acidic residues" evidence="1">
    <location>
        <begin position="167"/>
        <end position="211"/>
    </location>
</feature>
<proteinExistence type="predicted"/>
<comment type="caution">
    <text evidence="2">The sequence shown here is derived from an EMBL/GenBank/DDBJ whole genome shotgun (WGS) entry which is preliminary data.</text>
</comment>
<evidence type="ECO:0000313" key="2">
    <source>
        <dbReference type="EMBL" id="OJA14203.1"/>
    </source>
</evidence>